<dbReference type="PRINTS" id="PR00633">
    <property type="entry name" value="RCCNDNSATION"/>
</dbReference>
<feature type="repeat" description="RCC1" evidence="2">
    <location>
        <begin position="224"/>
        <end position="281"/>
    </location>
</feature>
<dbReference type="AlphaFoldDB" id="A0A7S1JBP4"/>
<dbReference type="PROSITE" id="PS50097">
    <property type="entry name" value="BTB"/>
    <property type="match status" value="1"/>
</dbReference>
<dbReference type="Gene3D" id="3.30.710.10">
    <property type="entry name" value="Potassium Channel Kv1.1, Chain A"/>
    <property type="match status" value="1"/>
</dbReference>
<dbReference type="Pfam" id="PF25390">
    <property type="entry name" value="WD40_RLD"/>
    <property type="match status" value="1"/>
</dbReference>
<evidence type="ECO:0000256" key="1">
    <source>
        <dbReference type="ARBA" id="ARBA00022737"/>
    </source>
</evidence>
<dbReference type="PROSITE" id="PS50012">
    <property type="entry name" value="RCC1_3"/>
    <property type="match status" value="7"/>
</dbReference>
<dbReference type="Pfam" id="PF02214">
    <property type="entry name" value="BTB_2"/>
    <property type="match status" value="1"/>
</dbReference>
<accession>A0A7S1JBP4</accession>
<dbReference type="SUPFAM" id="SSF54695">
    <property type="entry name" value="POZ domain"/>
    <property type="match status" value="1"/>
</dbReference>
<organism evidence="4">
    <name type="scientific">Eutreptiella gymnastica</name>
    <dbReference type="NCBI Taxonomy" id="73025"/>
    <lineage>
        <taxon>Eukaryota</taxon>
        <taxon>Discoba</taxon>
        <taxon>Euglenozoa</taxon>
        <taxon>Euglenida</taxon>
        <taxon>Spirocuta</taxon>
        <taxon>Euglenophyceae</taxon>
        <taxon>Eutreptiales</taxon>
        <taxon>Eutreptiaceae</taxon>
        <taxon>Eutreptiella</taxon>
    </lineage>
</organism>
<dbReference type="PANTHER" id="PTHR22870">
    <property type="entry name" value="REGULATOR OF CHROMOSOME CONDENSATION"/>
    <property type="match status" value="1"/>
</dbReference>
<dbReference type="GO" id="GO:0051260">
    <property type="term" value="P:protein homooligomerization"/>
    <property type="evidence" value="ECO:0007669"/>
    <property type="project" value="InterPro"/>
</dbReference>
<dbReference type="InterPro" id="IPR000210">
    <property type="entry name" value="BTB/POZ_dom"/>
</dbReference>
<feature type="repeat" description="RCC1" evidence="2">
    <location>
        <begin position="408"/>
        <end position="463"/>
    </location>
</feature>
<feature type="repeat" description="RCC1" evidence="2">
    <location>
        <begin position="285"/>
        <end position="354"/>
    </location>
</feature>
<dbReference type="Pfam" id="PF00415">
    <property type="entry name" value="RCC1"/>
    <property type="match status" value="2"/>
</dbReference>
<feature type="repeat" description="RCC1" evidence="2">
    <location>
        <begin position="355"/>
        <end position="407"/>
    </location>
</feature>
<evidence type="ECO:0000313" key="4">
    <source>
        <dbReference type="EMBL" id="CAD9037802.1"/>
    </source>
</evidence>
<dbReference type="EMBL" id="HBGA01132037">
    <property type="protein sequence ID" value="CAD9037802.1"/>
    <property type="molecule type" value="Transcribed_RNA"/>
</dbReference>
<feature type="repeat" description="RCC1" evidence="2">
    <location>
        <begin position="108"/>
        <end position="160"/>
    </location>
</feature>
<evidence type="ECO:0000259" key="3">
    <source>
        <dbReference type="PROSITE" id="PS50097"/>
    </source>
</evidence>
<dbReference type="InterPro" id="IPR003131">
    <property type="entry name" value="T1-type_BTB"/>
</dbReference>
<keyword evidence="1" id="KW-0677">Repeat</keyword>
<gene>
    <name evidence="4" type="ORF">EGYM00392_LOCUS48962</name>
</gene>
<proteinExistence type="predicted"/>
<reference evidence="4" key="1">
    <citation type="submission" date="2021-01" db="EMBL/GenBank/DDBJ databases">
        <authorList>
            <person name="Corre E."/>
            <person name="Pelletier E."/>
            <person name="Niang G."/>
            <person name="Scheremetjew M."/>
            <person name="Finn R."/>
            <person name="Kale V."/>
            <person name="Holt S."/>
            <person name="Cochrane G."/>
            <person name="Meng A."/>
            <person name="Brown T."/>
            <person name="Cohen L."/>
        </authorList>
    </citation>
    <scope>NUCLEOTIDE SEQUENCE</scope>
    <source>
        <strain evidence="4">NIES-381</strain>
    </source>
</reference>
<sequence length="568" mass="61987">MAAVPVSDWVTLNVGGRLFRTTRSTLCNDTESILCKMFSEDSHWNLELDENGHALLDADPRYFGTILNYLRMNEVIIDPGVSTKGILATARYFNVSGVIDYFQSERRQALFSWGSGGSGELGTQDKSDALTPIRVDLVPPTTIAIEVALGANFSCVLTENGRVYVFGNGDWGQLGIGNPKNFHEKAEDKTPIMTVPTALPRLLPYRVVATSTGYAYAMALTDDYQVFFWGNNNHGQSGLGVDHFGQAYRKIEEPMLVTSLLDKKIVQVGCGSFFVVALSALNEGGTLYSWGLIDCLGQGTVEEVRTRYAEETAESVSKDKRAVLLVPHVIDALTGKHVVKITAGQWHSCAITRTGELYTWGVGFQGRLGHGDKEPCFIPERVEGSLVGKKVINVACGSFHTVALTADGEVYCWGDNANGQCGNATLPDSVVLPHLVSALSLVGGGLARSISCGRQHTAVVMTGCLHRRDPLRKRDLDWMGKADCRCGRDRTDYGQVYVFGESKGMGLGSPNKVFSPKLVKGMEDYNVLEVVSGLHHTMIIAETIPRDTADNTRSYTRCYPNDDLDCDV</sequence>
<evidence type="ECO:0000256" key="2">
    <source>
        <dbReference type="PROSITE-ProRule" id="PRU00235"/>
    </source>
</evidence>
<dbReference type="InterPro" id="IPR011333">
    <property type="entry name" value="SKP1/BTB/POZ_sf"/>
</dbReference>
<dbReference type="InterPro" id="IPR058923">
    <property type="entry name" value="RCC1-like_dom"/>
</dbReference>
<feature type="repeat" description="RCC1" evidence="2">
    <location>
        <begin position="161"/>
        <end position="223"/>
    </location>
</feature>
<dbReference type="InterPro" id="IPR051210">
    <property type="entry name" value="Ub_ligase/GEF_domain"/>
</dbReference>
<name>A0A7S1JBP4_9EUGL</name>
<dbReference type="PROSITE" id="PS00626">
    <property type="entry name" value="RCC1_2"/>
    <property type="match status" value="1"/>
</dbReference>
<dbReference type="SUPFAM" id="SSF50985">
    <property type="entry name" value="RCC1/BLIP-II"/>
    <property type="match status" value="1"/>
</dbReference>
<dbReference type="PANTHER" id="PTHR22870:SF462">
    <property type="entry name" value="BTB DOMAIN-CONTAINING PROTEIN"/>
    <property type="match status" value="1"/>
</dbReference>
<dbReference type="InterPro" id="IPR000408">
    <property type="entry name" value="Reg_chr_condens"/>
</dbReference>
<feature type="repeat" description="RCC1" evidence="2">
    <location>
        <begin position="494"/>
        <end position="543"/>
    </location>
</feature>
<dbReference type="InterPro" id="IPR009091">
    <property type="entry name" value="RCC1/BLIP-II"/>
</dbReference>
<dbReference type="Gene3D" id="2.130.10.30">
    <property type="entry name" value="Regulator of chromosome condensation 1/beta-lactamase-inhibitor protein II"/>
    <property type="match status" value="2"/>
</dbReference>
<dbReference type="SMART" id="SM00225">
    <property type="entry name" value="BTB"/>
    <property type="match status" value="1"/>
</dbReference>
<feature type="domain" description="BTB" evidence="3">
    <location>
        <begin position="10"/>
        <end position="79"/>
    </location>
</feature>
<protein>
    <recommendedName>
        <fullName evidence="3">BTB domain-containing protein</fullName>
    </recommendedName>
</protein>